<evidence type="ECO:0000313" key="6">
    <source>
        <dbReference type="EMBL" id="ADZ91611.1"/>
    </source>
</evidence>
<protein>
    <submittedName>
        <fullName evidence="6">Transcriptional regulator, LysR family</fullName>
    </submittedName>
</protein>
<dbReference type="InterPro" id="IPR000847">
    <property type="entry name" value="LysR_HTH_N"/>
</dbReference>
<dbReference type="EMBL" id="CP002583">
    <property type="protein sequence ID" value="ADZ91611.1"/>
    <property type="molecule type" value="Genomic_DNA"/>
</dbReference>
<dbReference type="KEGG" id="mme:Marme_2373"/>
<feature type="domain" description="HTH lysR-type" evidence="5">
    <location>
        <begin position="22"/>
        <end position="79"/>
    </location>
</feature>
<dbReference type="PRINTS" id="PR00039">
    <property type="entry name" value="HTHLYSR"/>
</dbReference>
<dbReference type="Pfam" id="PF03466">
    <property type="entry name" value="LysR_substrate"/>
    <property type="match status" value="1"/>
</dbReference>
<dbReference type="FunFam" id="1.10.10.10:FF:000001">
    <property type="entry name" value="LysR family transcriptional regulator"/>
    <property type="match status" value="1"/>
</dbReference>
<organism evidence="6 7">
    <name type="scientific">Marinomonas mediterranea (strain ATCC 700492 / JCM 21426 / NBRC 103028 / MMB-1)</name>
    <dbReference type="NCBI Taxonomy" id="717774"/>
    <lineage>
        <taxon>Bacteria</taxon>
        <taxon>Pseudomonadati</taxon>
        <taxon>Pseudomonadota</taxon>
        <taxon>Gammaproteobacteria</taxon>
        <taxon>Oceanospirillales</taxon>
        <taxon>Oceanospirillaceae</taxon>
        <taxon>Marinomonas</taxon>
    </lineage>
</organism>
<name>F2JU99_MARM1</name>
<reference evidence="6 7" key="1">
    <citation type="journal article" date="2012" name="Stand. Genomic Sci.">
        <title>Complete genome sequence of the melanogenic marine bacterium Marinomonas mediterranea type strain (MMB-1(T)).</title>
        <authorList>
            <person name="Lucas-Elio P."/>
            <person name="Goodwin L."/>
            <person name="Woyke T."/>
            <person name="Pitluck S."/>
            <person name="Nolan M."/>
            <person name="Kyrpides N.C."/>
            <person name="Detter J.C."/>
            <person name="Copeland A."/>
            <person name="Teshima H."/>
            <person name="Bruce D."/>
            <person name="Detter C."/>
            <person name="Tapia R."/>
            <person name="Han S."/>
            <person name="Land M.L."/>
            <person name="Ivanova N."/>
            <person name="Mikhailova N."/>
            <person name="Johnston A.W."/>
            <person name="Sanchez-Amat A."/>
        </authorList>
    </citation>
    <scope>NUCLEOTIDE SEQUENCE [LARGE SCALE GENOMIC DNA]</scope>
    <source>
        <strain evidence="7">ATCC 700492 / JCM 21426 / NBRC 103028 / MMB-1</strain>
    </source>
</reference>
<dbReference type="InterPro" id="IPR005119">
    <property type="entry name" value="LysR_subst-bd"/>
</dbReference>
<dbReference type="eggNOG" id="COG0583">
    <property type="taxonomic scope" value="Bacteria"/>
</dbReference>
<evidence type="ECO:0000256" key="2">
    <source>
        <dbReference type="ARBA" id="ARBA00023015"/>
    </source>
</evidence>
<dbReference type="InterPro" id="IPR036388">
    <property type="entry name" value="WH-like_DNA-bd_sf"/>
</dbReference>
<dbReference type="HOGENOM" id="CLU_039613_37_0_6"/>
<comment type="similarity">
    <text evidence="1">Belongs to the LysR transcriptional regulatory family.</text>
</comment>
<dbReference type="OrthoDB" id="6787458at2"/>
<keyword evidence="2" id="KW-0805">Transcription regulation</keyword>
<dbReference type="GO" id="GO:0006351">
    <property type="term" value="P:DNA-templated transcription"/>
    <property type="evidence" value="ECO:0007669"/>
    <property type="project" value="TreeGrafter"/>
</dbReference>
<dbReference type="Proteomes" id="UP000001062">
    <property type="component" value="Chromosome"/>
</dbReference>
<keyword evidence="4" id="KW-0804">Transcription</keyword>
<keyword evidence="7" id="KW-1185">Reference proteome</keyword>
<dbReference type="PROSITE" id="PS50931">
    <property type="entry name" value="HTH_LYSR"/>
    <property type="match status" value="1"/>
</dbReference>
<dbReference type="Gene3D" id="3.40.190.10">
    <property type="entry name" value="Periplasmic binding protein-like II"/>
    <property type="match status" value="2"/>
</dbReference>
<dbReference type="Gene3D" id="1.10.10.10">
    <property type="entry name" value="Winged helix-like DNA-binding domain superfamily/Winged helix DNA-binding domain"/>
    <property type="match status" value="1"/>
</dbReference>
<dbReference type="GO" id="GO:0043565">
    <property type="term" value="F:sequence-specific DNA binding"/>
    <property type="evidence" value="ECO:0007669"/>
    <property type="project" value="TreeGrafter"/>
</dbReference>
<dbReference type="Pfam" id="PF00126">
    <property type="entry name" value="HTH_1"/>
    <property type="match status" value="1"/>
</dbReference>
<dbReference type="RefSeq" id="WP_013661515.1">
    <property type="nucleotide sequence ID" value="NC_015276.1"/>
</dbReference>
<dbReference type="GO" id="GO:0003700">
    <property type="term" value="F:DNA-binding transcription factor activity"/>
    <property type="evidence" value="ECO:0007669"/>
    <property type="project" value="InterPro"/>
</dbReference>
<dbReference type="SUPFAM" id="SSF53850">
    <property type="entry name" value="Periplasmic binding protein-like II"/>
    <property type="match status" value="1"/>
</dbReference>
<sequence>MSVQAYIHVNKIIENSVFAKLPSLTSIRSFETAARLCSFKDAANELNVSSTAVSHQIRNLEKELGVILFERRTREVLLTDEGRALFQSTHKLMKGLKATIDELKDAPTTLTIGTTNAFAAMWLVPNLANFTALHPNIDVRIKADDQLVDLEQSRHIDVAIRSGHYTKQDNEHGDHHVLLHQEKLKAYATPRFWQQYQASTHDIEIYYTQWKNPHLSQSNVAQAVSNLGIKNATLHSFEDENQTIQAALSGNGVSVVSELLATKPVSATWLEEAPRELSICLKGLDHYCVIPSWNINKDAAVLFRDWLTLLLKTG</sequence>
<dbReference type="PATRIC" id="fig|717774.3.peg.2452"/>
<dbReference type="AlphaFoldDB" id="F2JU99"/>
<dbReference type="STRING" id="717774.Marme_2373"/>
<dbReference type="InterPro" id="IPR036390">
    <property type="entry name" value="WH_DNA-bd_sf"/>
</dbReference>
<keyword evidence="3" id="KW-0238">DNA-binding</keyword>
<evidence type="ECO:0000259" key="5">
    <source>
        <dbReference type="PROSITE" id="PS50931"/>
    </source>
</evidence>
<evidence type="ECO:0000313" key="7">
    <source>
        <dbReference type="Proteomes" id="UP000001062"/>
    </source>
</evidence>
<dbReference type="SUPFAM" id="SSF46785">
    <property type="entry name" value="Winged helix' DNA-binding domain"/>
    <property type="match status" value="1"/>
</dbReference>
<evidence type="ECO:0000256" key="4">
    <source>
        <dbReference type="ARBA" id="ARBA00023163"/>
    </source>
</evidence>
<dbReference type="PANTHER" id="PTHR30537">
    <property type="entry name" value="HTH-TYPE TRANSCRIPTIONAL REGULATOR"/>
    <property type="match status" value="1"/>
</dbReference>
<evidence type="ECO:0000256" key="1">
    <source>
        <dbReference type="ARBA" id="ARBA00009437"/>
    </source>
</evidence>
<gene>
    <name evidence="6" type="ordered locus">Marme_2373</name>
</gene>
<accession>F2JU99</accession>
<dbReference type="PANTHER" id="PTHR30537:SF26">
    <property type="entry name" value="GLYCINE CLEAVAGE SYSTEM TRANSCRIPTIONAL ACTIVATOR"/>
    <property type="match status" value="1"/>
</dbReference>
<evidence type="ECO:0000256" key="3">
    <source>
        <dbReference type="ARBA" id="ARBA00023125"/>
    </source>
</evidence>
<dbReference type="InterPro" id="IPR058163">
    <property type="entry name" value="LysR-type_TF_proteobact-type"/>
</dbReference>
<proteinExistence type="inferred from homology"/>